<keyword evidence="3" id="KW-1185">Reference proteome</keyword>
<dbReference type="EMBL" id="CP138858">
    <property type="protein sequence ID" value="WPJ94155.1"/>
    <property type="molecule type" value="Genomic_DNA"/>
</dbReference>
<proteinExistence type="predicted"/>
<feature type="transmembrane region" description="Helical" evidence="1">
    <location>
        <begin position="30"/>
        <end position="50"/>
    </location>
</feature>
<organism evidence="2 3">
    <name type="scientific">Coraliomargarita algicola</name>
    <dbReference type="NCBI Taxonomy" id="3092156"/>
    <lineage>
        <taxon>Bacteria</taxon>
        <taxon>Pseudomonadati</taxon>
        <taxon>Verrucomicrobiota</taxon>
        <taxon>Opitutia</taxon>
        <taxon>Puniceicoccales</taxon>
        <taxon>Coraliomargaritaceae</taxon>
        <taxon>Coraliomargarita</taxon>
    </lineage>
</organism>
<keyword evidence="1" id="KW-0472">Membrane</keyword>
<keyword evidence="1" id="KW-0812">Transmembrane</keyword>
<reference evidence="2 3" key="1">
    <citation type="submission" date="2023-11" db="EMBL/GenBank/DDBJ databases">
        <title>Coraliomargarita sp. nov., isolated from marine algae.</title>
        <authorList>
            <person name="Lee J.K."/>
            <person name="Baek J.H."/>
            <person name="Kim J.M."/>
            <person name="Choi D.G."/>
            <person name="Jeon C.O."/>
        </authorList>
    </citation>
    <scope>NUCLEOTIDE SEQUENCE [LARGE SCALE GENOMIC DNA]</scope>
    <source>
        <strain evidence="2 3">J2-16</strain>
    </source>
</reference>
<feature type="transmembrane region" description="Helical" evidence="1">
    <location>
        <begin position="62"/>
        <end position="83"/>
    </location>
</feature>
<name>A0ABZ0RDC4_9BACT</name>
<accession>A0ABZ0RDC4</accession>
<gene>
    <name evidence="2" type="ORF">SH580_12000</name>
</gene>
<keyword evidence="1" id="KW-1133">Transmembrane helix</keyword>
<evidence type="ECO:0000313" key="3">
    <source>
        <dbReference type="Proteomes" id="UP001324993"/>
    </source>
</evidence>
<sequence length="99" mass="10966">MKNQTEGILDQLIKEILSGHRFTYLHLLKAILNLMAALSIAIGIIFPILSLTNQRIGNSEKVYYSIGIIVASGIIFITLKALAQACQILLELIKDDNNK</sequence>
<evidence type="ECO:0000313" key="2">
    <source>
        <dbReference type="EMBL" id="WPJ94155.1"/>
    </source>
</evidence>
<protein>
    <submittedName>
        <fullName evidence="2">Uncharacterized protein</fullName>
    </submittedName>
</protein>
<evidence type="ECO:0000256" key="1">
    <source>
        <dbReference type="SAM" id="Phobius"/>
    </source>
</evidence>
<dbReference type="Proteomes" id="UP001324993">
    <property type="component" value="Chromosome"/>
</dbReference>
<dbReference type="RefSeq" id="WP_319831100.1">
    <property type="nucleotide sequence ID" value="NZ_CP138858.1"/>
</dbReference>